<protein>
    <submittedName>
        <fullName evidence="1">Uncharacterized protein</fullName>
    </submittedName>
</protein>
<organism evidence="1 2">
    <name type="scientific">Botryotinia fuckeliana (strain T4)</name>
    <name type="common">Noble rot fungus</name>
    <name type="synonym">Botrytis cinerea</name>
    <dbReference type="NCBI Taxonomy" id="999810"/>
    <lineage>
        <taxon>Eukaryota</taxon>
        <taxon>Fungi</taxon>
        <taxon>Dikarya</taxon>
        <taxon>Ascomycota</taxon>
        <taxon>Pezizomycotina</taxon>
        <taxon>Leotiomycetes</taxon>
        <taxon>Helotiales</taxon>
        <taxon>Sclerotiniaceae</taxon>
        <taxon>Botrytis</taxon>
    </lineage>
</organism>
<name>G2Y639_BOTF4</name>
<dbReference type="Proteomes" id="UP000008177">
    <property type="component" value="Unplaced contigs"/>
</dbReference>
<dbReference type="AlphaFoldDB" id="G2Y639"/>
<reference evidence="2" key="1">
    <citation type="journal article" date="2011" name="PLoS Genet.">
        <title>Genomic analysis of the necrotrophic fungal pathogens Sclerotinia sclerotiorum and Botrytis cinerea.</title>
        <authorList>
            <person name="Amselem J."/>
            <person name="Cuomo C.A."/>
            <person name="van Kan J.A."/>
            <person name="Viaud M."/>
            <person name="Benito E.P."/>
            <person name="Couloux A."/>
            <person name="Coutinho P.M."/>
            <person name="de Vries R.P."/>
            <person name="Dyer P.S."/>
            <person name="Fillinger S."/>
            <person name="Fournier E."/>
            <person name="Gout L."/>
            <person name="Hahn M."/>
            <person name="Kohn L."/>
            <person name="Lapalu N."/>
            <person name="Plummer K.M."/>
            <person name="Pradier J.M."/>
            <person name="Quevillon E."/>
            <person name="Sharon A."/>
            <person name="Simon A."/>
            <person name="ten Have A."/>
            <person name="Tudzynski B."/>
            <person name="Tudzynski P."/>
            <person name="Wincker P."/>
            <person name="Andrew M."/>
            <person name="Anthouard V."/>
            <person name="Beever R.E."/>
            <person name="Beffa R."/>
            <person name="Benoit I."/>
            <person name="Bouzid O."/>
            <person name="Brault B."/>
            <person name="Chen Z."/>
            <person name="Choquer M."/>
            <person name="Collemare J."/>
            <person name="Cotton P."/>
            <person name="Danchin E.G."/>
            <person name="Da Silva C."/>
            <person name="Gautier A."/>
            <person name="Giraud C."/>
            <person name="Giraud T."/>
            <person name="Gonzalez C."/>
            <person name="Grossetete S."/>
            <person name="Guldener U."/>
            <person name="Henrissat B."/>
            <person name="Howlett B.J."/>
            <person name="Kodira C."/>
            <person name="Kretschmer M."/>
            <person name="Lappartient A."/>
            <person name="Leroch M."/>
            <person name="Levis C."/>
            <person name="Mauceli E."/>
            <person name="Neuveglise C."/>
            <person name="Oeser B."/>
            <person name="Pearson M."/>
            <person name="Poulain J."/>
            <person name="Poussereau N."/>
            <person name="Quesneville H."/>
            <person name="Rascle C."/>
            <person name="Schumacher J."/>
            <person name="Segurens B."/>
            <person name="Sexton A."/>
            <person name="Silva E."/>
            <person name="Sirven C."/>
            <person name="Soanes D.M."/>
            <person name="Talbot N.J."/>
            <person name="Templeton M."/>
            <person name="Yandava C."/>
            <person name="Yarden O."/>
            <person name="Zeng Q."/>
            <person name="Rollins J.A."/>
            <person name="Lebrun M.H."/>
            <person name="Dickman M."/>
        </authorList>
    </citation>
    <scope>NUCLEOTIDE SEQUENCE [LARGE SCALE GENOMIC DNA]</scope>
    <source>
        <strain evidence="2">T4</strain>
    </source>
</reference>
<accession>G2Y639</accession>
<dbReference type="HOGENOM" id="CLU_2941445_0_0_1"/>
<evidence type="ECO:0000313" key="2">
    <source>
        <dbReference type="Proteomes" id="UP000008177"/>
    </source>
</evidence>
<dbReference type="InParanoid" id="G2Y639"/>
<dbReference type="EMBL" id="FQ790291">
    <property type="protein sequence ID" value="CCD48091.1"/>
    <property type="molecule type" value="Genomic_DNA"/>
</dbReference>
<gene>
    <name evidence="1" type="ORF">BofuT4_uP111040.1</name>
</gene>
<proteinExistence type="predicted"/>
<evidence type="ECO:0000313" key="1">
    <source>
        <dbReference type="EMBL" id="CCD48091.1"/>
    </source>
</evidence>
<sequence length="60" mass="6521">MHQLVSLSQGRHTTAVTAGTSIPQRIPILPSALPWNMPATRTPRLFPQPSSYLSILPAKS</sequence>